<dbReference type="SMART" id="SM00944">
    <property type="entry name" value="Pro-kuma_activ"/>
    <property type="match status" value="1"/>
</dbReference>
<proteinExistence type="predicted"/>
<dbReference type="EMBL" id="BIFT01000001">
    <property type="protein sequence ID" value="GCE25063.1"/>
    <property type="molecule type" value="Genomic_DNA"/>
</dbReference>
<dbReference type="Pfam" id="PF00082">
    <property type="entry name" value="Peptidase_S8"/>
    <property type="match status" value="1"/>
</dbReference>
<evidence type="ECO:0000256" key="5">
    <source>
        <dbReference type="ARBA" id="ARBA00022825"/>
    </source>
</evidence>
<dbReference type="InterPro" id="IPR000209">
    <property type="entry name" value="Peptidase_S8/S53_dom"/>
</dbReference>
<dbReference type="CDD" id="cd11377">
    <property type="entry name" value="Pro-peptidase_S53"/>
    <property type="match status" value="1"/>
</dbReference>
<dbReference type="InterPro" id="IPR030400">
    <property type="entry name" value="Sedolisin_dom"/>
</dbReference>
<sequence length="503" mass="53315">MDLLLTKQADPTSPLFHHYLTPQEFKSQFGPTKDAVNNVKLFLQSHHLAVTSISSNNLVIHTVGSVAAIESTFSIMLYDYIINGRTAFAPSLNPAVPNDLAPSLRNIAGLNNLSMYEPRYRMLKEDAPPHPLPISYTPNDIQVAYDVKPLLNTGANGAGQTIALFELDGYNPADITTYLDLYKLGPKKFSDVLIDGTRNVPGSGAIETTLDMEMVSSMAPNALQKVYIGPNTTVGVNDTYNAIVTDNSAKVVSTSWGQCEQAAGEAEMGTLHDIFRQGAAQGQTFFAASGDDGAYDCGDTSLSVDSPANQPSVVGVGGTTLLLNKDSTYGSESAWSTIVRTQLLGGGGGLSSYFSRPAYQNNLAITSPQRMVPDVSANADPATGYSVYCSGGNTSICKGWITVGGTSASAPVWAGMAADINQYLTKQKKISLGNANSILYALSNTPQRYPAYHDVTTGTNAFYKATIGYDLATGLGTPDIWNIARNLSGSILRGPALSEGDPG</sequence>
<dbReference type="InterPro" id="IPR015366">
    <property type="entry name" value="S53_propep"/>
</dbReference>
<evidence type="ECO:0000256" key="1">
    <source>
        <dbReference type="ARBA" id="ARBA00001913"/>
    </source>
</evidence>
<dbReference type="SUPFAM" id="SSF52743">
    <property type="entry name" value="Subtilisin-like"/>
    <property type="match status" value="1"/>
</dbReference>
<dbReference type="GO" id="GO:0046872">
    <property type="term" value="F:metal ion binding"/>
    <property type="evidence" value="ECO:0007669"/>
    <property type="project" value="UniProtKB-KW"/>
</dbReference>
<evidence type="ECO:0000313" key="9">
    <source>
        <dbReference type="EMBL" id="GCE25063.1"/>
    </source>
</evidence>
<dbReference type="PANTHER" id="PTHR14218">
    <property type="entry name" value="PROTEASE S8 TRIPEPTIDYL PEPTIDASE I CLN2"/>
    <property type="match status" value="1"/>
</dbReference>
<evidence type="ECO:0000256" key="7">
    <source>
        <dbReference type="ARBA" id="ARBA00023145"/>
    </source>
</evidence>
<comment type="caution">
    <text evidence="9">The sequence shown here is derived from an EMBL/GenBank/DDBJ whole genome shotgun (WGS) entry which is preliminary data.</text>
</comment>
<dbReference type="PANTHER" id="PTHR14218:SF15">
    <property type="entry name" value="TRIPEPTIDYL-PEPTIDASE 1"/>
    <property type="match status" value="1"/>
</dbReference>
<evidence type="ECO:0000256" key="3">
    <source>
        <dbReference type="ARBA" id="ARBA00022723"/>
    </source>
</evidence>
<keyword evidence="10" id="KW-1185">Reference proteome</keyword>
<gene>
    <name evidence="9" type="ORF">KDA_05470</name>
</gene>
<dbReference type="PROSITE" id="PS51695">
    <property type="entry name" value="SEDOLISIN"/>
    <property type="match status" value="1"/>
</dbReference>
<dbReference type="CDD" id="cd04056">
    <property type="entry name" value="Peptidases_S53"/>
    <property type="match status" value="1"/>
</dbReference>
<keyword evidence="2" id="KW-0645">Protease</keyword>
<keyword evidence="3" id="KW-0479">Metal-binding</keyword>
<evidence type="ECO:0000256" key="2">
    <source>
        <dbReference type="ARBA" id="ARBA00022670"/>
    </source>
</evidence>
<dbReference type="Pfam" id="PF09286">
    <property type="entry name" value="Pro-kuma_activ"/>
    <property type="match status" value="1"/>
</dbReference>
<comment type="cofactor">
    <cofactor evidence="1">
        <name>Ca(2+)</name>
        <dbReference type="ChEBI" id="CHEBI:29108"/>
    </cofactor>
</comment>
<evidence type="ECO:0000256" key="4">
    <source>
        <dbReference type="ARBA" id="ARBA00022801"/>
    </source>
</evidence>
<evidence type="ECO:0000259" key="8">
    <source>
        <dbReference type="PROSITE" id="PS51695"/>
    </source>
</evidence>
<accession>A0A402B148</accession>
<dbReference type="GO" id="GO:0004252">
    <property type="term" value="F:serine-type endopeptidase activity"/>
    <property type="evidence" value="ECO:0007669"/>
    <property type="project" value="InterPro"/>
</dbReference>
<dbReference type="GO" id="GO:0008240">
    <property type="term" value="F:tripeptidyl-peptidase activity"/>
    <property type="evidence" value="ECO:0007669"/>
    <property type="project" value="TreeGrafter"/>
</dbReference>
<evidence type="ECO:0000256" key="6">
    <source>
        <dbReference type="ARBA" id="ARBA00022837"/>
    </source>
</evidence>
<evidence type="ECO:0000313" key="10">
    <source>
        <dbReference type="Proteomes" id="UP000287171"/>
    </source>
</evidence>
<keyword evidence="7" id="KW-0865">Zymogen</keyword>
<reference evidence="10" key="1">
    <citation type="submission" date="2018-12" db="EMBL/GenBank/DDBJ databases">
        <title>Tengunoibacter tsumagoiensis gen. nov., sp. nov., Dictyobacter kobayashii sp. nov., D. alpinus sp. nov., and D. joshuensis sp. nov. and description of Dictyobacteraceae fam. nov. within the order Ktedonobacterales isolated from Tengu-no-mugimeshi.</title>
        <authorList>
            <person name="Wang C.M."/>
            <person name="Zheng Y."/>
            <person name="Sakai Y."/>
            <person name="Toyoda A."/>
            <person name="Minakuchi Y."/>
            <person name="Abe K."/>
            <person name="Yokota A."/>
            <person name="Yabe S."/>
        </authorList>
    </citation>
    <scope>NUCLEOTIDE SEQUENCE [LARGE SCALE GENOMIC DNA]</scope>
    <source>
        <strain evidence="10">Uno16</strain>
    </source>
</reference>
<name>A0A402B148_9CHLR</name>
<dbReference type="PROSITE" id="PS00138">
    <property type="entry name" value="SUBTILASE_SER"/>
    <property type="match status" value="1"/>
</dbReference>
<dbReference type="AlphaFoldDB" id="A0A402B148"/>
<keyword evidence="6" id="KW-0106">Calcium</keyword>
<protein>
    <submittedName>
        <fullName evidence="9">Pseudomonapepsin</fullName>
    </submittedName>
</protein>
<feature type="domain" description="Peptidase S53" evidence="8">
    <location>
        <begin position="135"/>
        <end position="490"/>
    </location>
</feature>
<dbReference type="InterPro" id="IPR050819">
    <property type="entry name" value="Tripeptidyl-peptidase_I"/>
</dbReference>
<keyword evidence="5" id="KW-0720">Serine protease</keyword>
<dbReference type="Gene3D" id="3.40.50.200">
    <property type="entry name" value="Peptidase S8/S53 domain"/>
    <property type="match status" value="1"/>
</dbReference>
<dbReference type="SUPFAM" id="SSF54897">
    <property type="entry name" value="Protease propeptides/inhibitors"/>
    <property type="match status" value="1"/>
</dbReference>
<keyword evidence="4" id="KW-0378">Hydrolase</keyword>
<dbReference type="Proteomes" id="UP000287171">
    <property type="component" value="Unassembled WGS sequence"/>
</dbReference>
<dbReference type="InterPro" id="IPR023828">
    <property type="entry name" value="Peptidase_S8_Ser-AS"/>
</dbReference>
<dbReference type="InterPro" id="IPR036852">
    <property type="entry name" value="Peptidase_S8/S53_dom_sf"/>
</dbReference>
<organism evidence="9 10">
    <name type="scientific">Dictyobacter alpinus</name>
    <dbReference type="NCBI Taxonomy" id="2014873"/>
    <lineage>
        <taxon>Bacteria</taxon>
        <taxon>Bacillati</taxon>
        <taxon>Chloroflexota</taxon>
        <taxon>Ktedonobacteria</taxon>
        <taxon>Ktedonobacterales</taxon>
        <taxon>Dictyobacteraceae</taxon>
        <taxon>Dictyobacter</taxon>
    </lineage>
</organism>
<dbReference type="GO" id="GO:0006508">
    <property type="term" value="P:proteolysis"/>
    <property type="evidence" value="ECO:0007669"/>
    <property type="project" value="UniProtKB-KW"/>
</dbReference>